<evidence type="ECO:0000259" key="2">
    <source>
        <dbReference type="PROSITE" id="PS50943"/>
    </source>
</evidence>
<evidence type="ECO:0000256" key="1">
    <source>
        <dbReference type="ARBA" id="ARBA00023125"/>
    </source>
</evidence>
<accession>A0ABU2KHA0</accession>
<keyword evidence="1" id="KW-0238">DNA-binding</keyword>
<dbReference type="EMBL" id="JAVRBG010000004">
    <property type="protein sequence ID" value="MDT0294088.1"/>
    <property type="molecule type" value="Genomic_DNA"/>
</dbReference>
<keyword evidence="4" id="KW-1185">Reference proteome</keyword>
<dbReference type="CDD" id="cd00093">
    <property type="entry name" value="HTH_XRE"/>
    <property type="match status" value="1"/>
</dbReference>
<dbReference type="InterPro" id="IPR001387">
    <property type="entry name" value="Cro/C1-type_HTH"/>
</dbReference>
<protein>
    <submittedName>
        <fullName evidence="3">Helix-turn-helix transcriptional regulator</fullName>
    </submittedName>
</protein>
<feature type="domain" description="HTH cro/C1-type" evidence="2">
    <location>
        <begin position="14"/>
        <end position="70"/>
    </location>
</feature>
<dbReference type="Proteomes" id="UP001182991">
    <property type="component" value="Unassembled WGS sequence"/>
</dbReference>
<proteinExistence type="predicted"/>
<dbReference type="PANTHER" id="PTHR46797:SF1">
    <property type="entry name" value="METHYLPHOSPHONATE SYNTHASE"/>
    <property type="match status" value="1"/>
</dbReference>
<dbReference type="Gene3D" id="1.10.260.40">
    <property type="entry name" value="lambda repressor-like DNA-binding domains"/>
    <property type="match status" value="1"/>
</dbReference>
<evidence type="ECO:0000313" key="4">
    <source>
        <dbReference type="Proteomes" id="UP001182991"/>
    </source>
</evidence>
<reference evidence="4" key="1">
    <citation type="submission" date="2023-07" db="EMBL/GenBank/DDBJ databases">
        <title>Isolating and identifying novel microbial strains from the Mariana Trench.</title>
        <authorList>
            <person name="Fu H."/>
        </authorList>
    </citation>
    <scope>NUCLEOTIDE SEQUENCE [LARGE SCALE GENOMIC DNA]</scope>
    <source>
        <strain evidence="4">T-y2</strain>
    </source>
</reference>
<dbReference type="RefSeq" id="WP_311401040.1">
    <property type="nucleotide sequence ID" value="NZ_JAVRBG010000004.1"/>
</dbReference>
<gene>
    <name evidence="3" type="ORF">RLT85_05525</name>
</gene>
<sequence length="77" mass="8725">MEKSEVLRLTGKKILKIREQKGFTQLDLAARIQGDFDTTNVSRIESGRTNPTIYTLYRIAEALEVSLADLVINEVKD</sequence>
<dbReference type="PANTHER" id="PTHR46797">
    <property type="entry name" value="HTH-TYPE TRANSCRIPTIONAL REGULATOR"/>
    <property type="match status" value="1"/>
</dbReference>
<evidence type="ECO:0000313" key="3">
    <source>
        <dbReference type="EMBL" id="MDT0294088.1"/>
    </source>
</evidence>
<name>A0ABU2KHA0_9FLAO</name>
<dbReference type="InterPro" id="IPR050807">
    <property type="entry name" value="TransReg_Diox_bact_type"/>
</dbReference>
<dbReference type="PROSITE" id="PS50943">
    <property type="entry name" value="HTH_CROC1"/>
    <property type="match status" value="1"/>
</dbReference>
<dbReference type="Pfam" id="PF01381">
    <property type="entry name" value="HTH_3"/>
    <property type="match status" value="1"/>
</dbReference>
<dbReference type="InterPro" id="IPR010982">
    <property type="entry name" value="Lambda_DNA-bd_dom_sf"/>
</dbReference>
<dbReference type="SMART" id="SM00530">
    <property type="entry name" value="HTH_XRE"/>
    <property type="match status" value="1"/>
</dbReference>
<dbReference type="SUPFAM" id="SSF47413">
    <property type="entry name" value="lambda repressor-like DNA-binding domains"/>
    <property type="match status" value="1"/>
</dbReference>
<organism evidence="3 4">
    <name type="scientific">Mesonia ostreae</name>
    <dbReference type="NCBI Taxonomy" id="861110"/>
    <lineage>
        <taxon>Bacteria</taxon>
        <taxon>Pseudomonadati</taxon>
        <taxon>Bacteroidota</taxon>
        <taxon>Flavobacteriia</taxon>
        <taxon>Flavobacteriales</taxon>
        <taxon>Flavobacteriaceae</taxon>
        <taxon>Mesonia</taxon>
    </lineage>
</organism>
<comment type="caution">
    <text evidence="3">The sequence shown here is derived from an EMBL/GenBank/DDBJ whole genome shotgun (WGS) entry which is preliminary data.</text>
</comment>